<feature type="region of interest" description="Disordered" evidence="1">
    <location>
        <begin position="1"/>
        <end position="26"/>
    </location>
</feature>
<dbReference type="AlphaFoldDB" id="A0A3P6URQ0"/>
<reference evidence="2 3" key="1">
    <citation type="submission" date="2018-11" db="EMBL/GenBank/DDBJ databases">
        <authorList>
            <consortium name="Pathogen Informatics"/>
        </authorList>
    </citation>
    <scope>NUCLEOTIDE SEQUENCE [LARGE SCALE GENOMIC DNA]</scope>
</reference>
<sequence>MLPKVLKPTRKRTSLDPKPANGVHQDTSFSILNETDDAPEAPENEALFSRVRADCGLEAWSIVSQYSIANIHRMASEKGFPRGKIPVMCAALDKVDNIFPDAKALLTDPSGNSFVLVVFIIGAILE</sequence>
<evidence type="ECO:0000313" key="3">
    <source>
        <dbReference type="Proteomes" id="UP000281553"/>
    </source>
</evidence>
<keyword evidence="3" id="KW-1185">Reference proteome</keyword>
<dbReference type="OrthoDB" id="6283426at2759"/>
<dbReference type="EMBL" id="UYRU01043087">
    <property type="protein sequence ID" value="VDK80161.1"/>
    <property type="molecule type" value="Genomic_DNA"/>
</dbReference>
<gene>
    <name evidence="2" type="ORF">DILT_LOCUS3079</name>
</gene>
<evidence type="ECO:0000256" key="1">
    <source>
        <dbReference type="SAM" id="MobiDB-lite"/>
    </source>
</evidence>
<dbReference type="Proteomes" id="UP000281553">
    <property type="component" value="Unassembled WGS sequence"/>
</dbReference>
<name>A0A3P6URQ0_DIBLA</name>
<accession>A0A3P6URQ0</accession>
<proteinExistence type="predicted"/>
<protein>
    <submittedName>
        <fullName evidence="2">Uncharacterized protein</fullName>
    </submittedName>
</protein>
<organism evidence="2 3">
    <name type="scientific">Dibothriocephalus latus</name>
    <name type="common">Fish tapeworm</name>
    <name type="synonym">Diphyllobothrium latum</name>
    <dbReference type="NCBI Taxonomy" id="60516"/>
    <lineage>
        <taxon>Eukaryota</taxon>
        <taxon>Metazoa</taxon>
        <taxon>Spiralia</taxon>
        <taxon>Lophotrochozoa</taxon>
        <taxon>Platyhelminthes</taxon>
        <taxon>Cestoda</taxon>
        <taxon>Eucestoda</taxon>
        <taxon>Diphyllobothriidea</taxon>
        <taxon>Diphyllobothriidae</taxon>
        <taxon>Dibothriocephalus</taxon>
    </lineage>
</organism>
<evidence type="ECO:0000313" key="2">
    <source>
        <dbReference type="EMBL" id="VDK80161.1"/>
    </source>
</evidence>